<name>A0AAV1B4R5_VICFA</name>
<evidence type="ECO:0000313" key="1">
    <source>
        <dbReference type="EMBL" id="CAI8617257.1"/>
    </source>
</evidence>
<protein>
    <submittedName>
        <fullName evidence="1">Uncharacterized protein</fullName>
    </submittedName>
</protein>
<accession>A0AAV1B4R5</accession>
<keyword evidence="2" id="KW-1185">Reference proteome</keyword>
<proteinExistence type="predicted"/>
<evidence type="ECO:0000313" key="2">
    <source>
        <dbReference type="Proteomes" id="UP001157006"/>
    </source>
</evidence>
<reference evidence="1 2" key="1">
    <citation type="submission" date="2023-01" db="EMBL/GenBank/DDBJ databases">
        <authorList>
            <person name="Kreplak J."/>
        </authorList>
    </citation>
    <scope>NUCLEOTIDE SEQUENCE [LARGE SCALE GENOMIC DNA]</scope>
</reference>
<dbReference type="PANTHER" id="PTHR33710">
    <property type="entry name" value="BNAC02G09200D PROTEIN"/>
    <property type="match status" value="1"/>
</dbReference>
<dbReference type="PANTHER" id="PTHR33710:SF71">
    <property type="entry name" value="ENDONUCLEASE_EXONUCLEASE_PHOSPHATASE DOMAIN-CONTAINING PROTEIN"/>
    <property type="match status" value="1"/>
</dbReference>
<organism evidence="1 2">
    <name type="scientific">Vicia faba</name>
    <name type="common">Broad bean</name>
    <name type="synonym">Faba vulgaris</name>
    <dbReference type="NCBI Taxonomy" id="3906"/>
    <lineage>
        <taxon>Eukaryota</taxon>
        <taxon>Viridiplantae</taxon>
        <taxon>Streptophyta</taxon>
        <taxon>Embryophyta</taxon>
        <taxon>Tracheophyta</taxon>
        <taxon>Spermatophyta</taxon>
        <taxon>Magnoliopsida</taxon>
        <taxon>eudicotyledons</taxon>
        <taxon>Gunneridae</taxon>
        <taxon>Pentapetalae</taxon>
        <taxon>rosids</taxon>
        <taxon>fabids</taxon>
        <taxon>Fabales</taxon>
        <taxon>Fabaceae</taxon>
        <taxon>Papilionoideae</taxon>
        <taxon>50 kb inversion clade</taxon>
        <taxon>NPAAA clade</taxon>
        <taxon>Hologalegina</taxon>
        <taxon>IRL clade</taxon>
        <taxon>Fabeae</taxon>
        <taxon>Vicia</taxon>
    </lineage>
</organism>
<dbReference type="AlphaFoldDB" id="A0AAV1B4R5"/>
<gene>
    <name evidence="1" type="ORF">VFH_VI067000</name>
</gene>
<dbReference type="EMBL" id="OX451741">
    <property type="protein sequence ID" value="CAI8617257.1"/>
    <property type="molecule type" value="Genomic_DNA"/>
</dbReference>
<sequence>MDMIDGNMVTENEHVDLNNMMLNTCLFEKYSVGDYYTWSNKHNVGIIYSRIDIFLGNVALLQNNVGMTMKTLPPSVSDHALLCLSGQEKRESRRSNFKFINRVVSMERYHATIVTSWNKLMEGRPMSILWHKLMRLQSTLKKLSKPFFSIKVSISQARTDLLKA</sequence>
<dbReference type="Proteomes" id="UP001157006">
    <property type="component" value="Chromosome 6"/>
</dbReference>